<sequence>MASITPEIVQKPLYVFQLPEELLQTLVRKTNGSAITEEAAPSKEVESQPEQSEIVQEYDKKDAAPAKATSCNLCGLSFPTLQEQRSHVKSDLHNYNLKQKIKGFKPVTEAEFDKLIGELDESISGSESSSSESEADDKAQDSTLTALLRRQAKISNPNDQPEVKQETVGQPLIWLGSSSLPPNISLGVYRVLFSKDELDDVVPLIQQKQFAPIVQGRKFGTNVAPANSNTPTYFLCMIGGGHFAAMVVSLAPKLVTTHKGAHDRQAVVLAHKTFHRYTTRRKQGGAQSTSDAAKGAAHSAGSSLRRANEAALATEIRALLAEWKQLINDCELVFIRATGSTNRRTLFGPYDGQVLRSNDPRNRGFPFTTRRATQSELTRAFVELTRVKVSYIDESALKQVAAPAPVPVDKPAAPKKVKLSAEEQAAQLHTTQLAALIKRAKVPALVSYISTNKIDLSTFTFSPANTHTPTPLHLAASLSSAPVVTALLTRCNANPTTINAESHTAISLTRDRATRDAFRLARHTLGESACDWTAAGVGSALTPAEAQARDAEEKSAADAEAAKETIRRKAETDRLRKADVDKEDADREKRVGKGQVLGEMSGAEKREVQARGMTPEMRMKLERERRARAAEERFRRAG</sequence>
<dbReference type="EMBL" id="MU004230">
    <property type="protein sequence ID" value="KAF2674268.1"/>
    <property type="molecule type" value="Genomic_DNA"/>
</dbReference>
<feature type="active site" evidence="10">
    <location>
        <position position="287"/>
    </location>
</feature>
<evidence type="ECO:0000256" key="4">
    <source>
        <dbReference type="ARBA" id="ARBA00022722"/>
    </source>
</evidence>
<dbReference type="GO" id="GO:0004519">
    <property type="term" value="F:endonuclease activity"/>
    <property type="evidence" value="ECO:0007669"/>
    <property type="project" value="UniProtKB-KW"/>
</dbReference>
<keyword evidence="8" id="KW-0040">ANK repeat</keyword>
<proteinExistence type="inferred from homology"/>
<feature type="region of interest" description="Disordered" evidence="11">
    <location>
        <begin position="35"/>
        <end position="61"/>
    </location>
</feature>
<comment type="subcellular location">
    <subcellularLocation>
        <location evidence="1">Cytoplasm</location>
    </subcellularLocation>
</comment>
<dbReference type="Proteomes" id="UP000799302">
    <property type="component" value="Unassembled WGS sequence"/>
</dbReference>
<dbReference type="OrthoDB" id="429841at2759"/>
<keyword evidence="5" id="KW-0677">Repeat</keyword>
<keyword evidence="9" id="KW-0175">Coiled coil</keyword>
<dbReference type="PANTHER" id="PTHR16036">
    <property type="entry name" value="ANKYRIN REPEAT AND ZINC FINGER DOMAIN-CONTAINING PROTEIN 1"/>
    <property type="match status" value="1"/>
</dbReference>
<protein>
    <recommendedName>
        <fullName evidence="12">VLRF1 domain-containing protein</fullName>
    </recommendedName>
</protein>
<feature type="compositionally biased region" description="Basic and acidic residues" evidence="11">
    <location>
        <begin position="547"/>
        <end position="591"/>
    </location>
</feature>
<feature type="compositionally biased region" description="Basic and acidic residues" evidence="11">
    <location>
        <begin position="617"/>
        <end position="638"/>
    </location>
</feature>
<dbReference type="PANTHER" id="PTHR16036:SF2">
    <property type="entry name" value="TRNA ENDONUCLEASE ANKZF1"/>
    <property type="match status" value="1"/>
</dbReference>
<accession>A0A6A6UT78</accession>
<reference evidence="13" key="1">
    <citation type="journal article" date="2020" name="Stud. Mycol.">
        <title>101 Dothideomycetes genomes: a test case for predicting lifestyles and emergence of pathogens.</title>
        <authorList>
            <person name="Haridas S."/>
            <person name="Albert R."/>
            <person name="Binder M."/>
            <person name="Bloem J."/>
            <person name="Labutti K."/>
            <person name="Salamov A."/>
            <person name="Andreopoulos B."/>
            <person name="Baker S."/>
            <person name="Barry K."/>
            <person name="Bills G."/>
            <person name="Bluhm B."/>
            <person name="Cannon C."/>
            <person name="Castanera R."/>
            <person name="Culley D."/>
            <person name="Daum C."/>
            <person name="Ezra D."/>
            <person name="Gonzalez J."/>
            <person name="Henrissat B."/>
            <person name="Kuo A."/>
            <person name="Liang C."/>
            <person name="Lipzen A."/>
            <person name="Lutzoni F."/>
            <person name="Magnuson J."/>
            <person name="Mondo S."/>
            <person name="Nolan M."/>
            <person name="Ohm R."/>
            <person name="Pangilinan J."/>
            <person name="Park H.-J."/>
            <person name="Ramirez L."/>
            <person name="Alfaro M."/>
            <person name="Sun H."/>
            <person name="Tritt A."/>
            <person name="Yoshinaga Y."/>
            <person name="Zwiers L.-H."/>
            <person name="Turgeon B."/>
            <person name="Goodwin S."/>
            <person name="Spatafora J."/>
            <person name="Crous P."/>
            <person name="Grigoriev I."/>
        </authorList>
    </citation>
    <scope>NUCLEOTIDE SEQUENCE</scope>
    <source>
        <strain evidence="13">CBS 115976</strain>
    </source>
</reference>
<gene>
    <name evidence="13" type="ORF">BT63DRAFT_435407</name>
</gene>
<evidence type="ECO:0000313" key="13">
    <source>
        <dbReference type="EMBL" id="KAF2674268.1"/>
    </source>
</evidence>
<feature type="region of interest" description="Disordered" evidence="11">
    <location>
        <begin position="278"/>
        <end position="300"/>
    </location>
</feature>
<dbReference type="AlphaFoldDB" id="A0A6A6UT78"/>
<dbReference type="GO" id="GO:0016787">
    <property type="term" value="F:hydrolase activity"/>
    <property type="evidence" value="ECO:0007669"/>
    <property type="project" value="UniProtKB-KW"/>
</dbReference>
<evidence type="ECO:0000256" key="5">
    <source>
        <dbReference type="ARBA" id="ARBA00022737"/>
    </source>
</evidence>
<evidence type="ECO:0000256" key="8">
    <source>
        <dbReference type="ARBA" id="ARBA00023043"/>
    </source>
</evidence>
<evidence type="ECO:0000313" key="14">
    <source>
        <dbReference type="Proteomes" id="UP000799302"/>
    </source>
</evidence>
<feature type="domain" description="VLRF1" evidence="12">
    <location>
        <begin position="229"/>
        <end position="387"/>
    </location>
</feature>
<keyword evidence="7 10" id="KW-0378">Hydrolase</keyword>
<name>A0A6A6UT78_9PEZI</name>
<dbReference type="GO" id="GO:0036503">
    <property type="term" value="P:ERAD pathway"/>
    <property type="evidence" value="ECO:0007669"/>
    <property type="project" value="TreeGrafter"/>
</dbReference>
<comment type="domain">
    <text evidence="10">The VLRF1 domain mediates binding to the 60S ribosomal subunit.</text>
</comment>
<keyword evidence="14" id="KW-1185">Reference proteome</keyword>
<dbReference type="SUPFAM" id="SSF48403">
    <property type="entry name" value="Ankyrin repeat"/>
    <property type="match status" value="1"/>
</dbReference>
<dbReference type="GO" id="GO:0005737">
    <property type="term" value="C:cytoplasm"/>
    <property type="evidence" value="ECO:0007669"/>
    <property type="project" value="UniProtKB-SubCell"/>
</dbReference>
<evidence type="ECO:0000256" key="3">
    <source>
        <dbReference type="ARBA" id="ARBA00022490"/>
    </source>
</evidence>
<dbReference type="InterPro" id="IPR036770">
    <property type="entry name" value="Ankyrin_rpt-contain_sf"/>
</dbReference>
<dbReference type="PROSITE" id="PS52044">
    <property type="entry name" value="VLRF1"/>
    <property type="match status" value="1"/>
</dbReference>
<evidence type="ECO:0000256" key="11">
    <source>
        <dbReference type="SAM" id="MobiDB-lite"/>
    </source>
</evidence>
<dbReference type="InterPro" id="IPR041175">
    <property type="entry name" value="VLRF1/Vms1"/>
</dbReference>
<dbReference type="Pfam" id="PF18826">
    <property type="entry name" value="bVLRF1"/>
    <property type="match status" value="1"/>
</dbReference>
<evidence type="ECO:0000256" key="10">
    <source>
        <dbReference type="PROSITE-ProRule" id="PRU01389"/>
    </source>
</evidence>
<dbReference type="InterPro" id="IPR013087">
    <property type="entry name" value="Znf_C2H2_type"/>
</dbReference>
<comment type="similarity">
    <text evidence="2 10">Belongs to the ANKZF1/VMS1 family.</text>
</comment>
<keyword evidence="4 10" id="KW-0540">Nuclease</keyword>
<feature type="region of interest" description="Disordered" evidence="11">
    <location>
        <begin position="543"/>
        <end position="638"/>
    </location>
</feature>
<evidence type="ECO:0000256" key="6">
    <source>
        <dbReference type="ARBA" id="ARBA00022759"/>
    </source>
</evidence>
<dbReference type="InterPro" id="IPR047139">
    <property type="entry name" value="ANKZ1/VMS1"/>
</dbReference>
<feature type="region of interest" description="Disordered" evidence="11">
    <location>
        <begin position="121"/>
        <end position="141"/>
    </location>
</feature>
<evidence type="ECO:0000256" key="2">
    <source>
        <dbReference type="ARBA" id="ARBA00009262"/>
    </source>
</evidence>
<keyword evidence="3 10" id="KW-0963">Cytoplasm</keyword>
<evidence type="ECO:0000256" key="1">
    <source>
        <dbReference type="ARBA" id="ARBA00004496"/>
    </source>
</evidence>
<evidence type="ECO:0000256" key="9">
    <source>
        <dbReference type="ARBA" id="ARBA00023054"/>
    </source>
</evidence>
<dbReference type="PROSITE" id="PS00028">
    <property type="entry name" value="ZINC_FINGER_C2H2_1"/>
    <property type="match status" value="1"/>
</dbReference>
<evidence type="ECO:0000256" key="7">
    <source>
        <dbReference type="ARBA" id="ARBA00022801"/>
    </source>
</evidence>
<organism evidence="13 14">
    <name type="scientific">Microthyrium microscopicum</name>
    <dbReference type="NCBI Taxonomy" id="703497"/>
    <lineage>
        <taxon>Eukaryota</taxon>
        <taxon>Fungi</taxon>
        <taxon>Dikarya</taxon>
        <taxon>Ascomycota</taxon>
        <taxon>Pezizomycotina</taxon>
        <taxon>Dothideomycetes</taxon>
        <taxon>Dothideomycetes incertae sedis</taxon>
        <taxon>Microthyriales</taxon>
        <taxon>Microthyriaceae</taxon>
        <taxon>Microthyrium</taxon>
    </lineage>
</organism>
<keyword evidence="6 10" id="KW-0255">Endonuclease</keyword>
<feature type="compositionally biased region" description="Low complexity" evidence="11">
    <location>
        <begin position="290"/>
        <end position="300"/>
    </location>
</feature>
<evidence type="ECO:0000259" key="12">
    <source>
        <dbReference type="PROSITE" id="PS52044"/>
    </source>
</evidence>
<feature type="compositionally biased region" description="Low complexity" evidence="11">
    <location>
        <begin position="122"/>
        <end position="132"/>
    </location>
</feature>